<evidence type="ECO:0000256" key="1">
    <source>
        <dbReference type="SAM" id="Phobius"/>
    </source>
</evidence>
<organism evidence="2 3">
    <name type="scientific">Mycolicibacterium austroafricanum</name>
    <name type="common">Mycobacterium austroafricanum</name>
    <dbReference type="NCBI Taxonomy" id="39687"/>
    <lineage>
        <taxon>Bacteria</taxon>
        <taxon>Bacillati</taxon>
        <taxon>Actinomycetota</taxon>
        <taxon>Actinomycetes</taxon>
        <taxon>Mycobacteriales</taxon>
        <taxon>Mycobacteriaceae</taxon>
        <taxon>Mycolicibacterium</taxon>
    </lineage>
</organism>
<keyword evidence="1" id="KW-0812">Transmembrane</keyword>
<comment type="caution">
    <text evidence="2">The sequence shown here is derived from an EMBL/GenBank/DDBJ whole genome shotgun (WGS) entry which is preliminary data.</text>
</comment>
<proteinExistence type="predicted"/>
<evidence type="ECO:0000313" key="3">
    <source>
        <dbReference type="Proteomes" id="UP001172687"/>
    </source>
</evidence>
<feature type="transmembrane region" description="Helical" evidence="1">
    <location>
        <begin position="21"/>
        <end position="44"/>
    </location>
</feature>
<dbReference type="Proteomes" id="UP001172687">
    <property type="component" value="Unassembled WGS sequence"/>
</dbReference>
<protein>
    <submittedName>
        <fullName evidence="2">Uncharacterized protein</fullName>
    </submittedName>
</protein>
<keyword evidence="1" id="KW-0472">Membrane</keyword>
<name>A0ABT8H767_MYCAO</name>
<accession>A0ABT8H767</accession>
<feature type="transmembrane region" description="Helical" evidence="1">
    <location>
        <begin position="64"/>
        <end position="85"/>
    </location>
</feature>
<dbReference type="EMBL" id="JAUHTC010000007">
    <property type="protein sequence ID" value="MDN4516615.1"/>
    <property type="molecule type" value="Genomic_DNA"/>
</dbReference>
<evidence type="ECO:0000313" key="2">
    <source>
        <dbReference type="EMBL" id="MDN4516615.1"/>
    </source>
</evidence>
<dbReference type="RefSeq" id="WP_208673205.1">
    <property type="nucleotide sequence ID" value="NZ_CP070380.1"/>
</dbReference>
<keyword evidence="3" id="KW-1185">Reference proteome</keyword>
<gene>
    <name evidence="2" type="ORF">QYF68_02090</name>
</gene>
<keyword evidence="1" id="KW-1133">Transmembrane helix</keyword>
<reference evidence="2" key="1">
    <citation type="submission" date="2023-07" db="EMBL/GenBank/DDBJ databases">
        <title>Degradation of tert-butanol by M. austroafricanum TBA100.</title>
        <authorList>
            <person name="Helbich S."/>
            <person name="Vainshtein Y."/>
        </authorList>
    </citation>
    <scope>NUCLEOTIDE SEQUENCE</scope>
    <source>
        <strain evidence="2">TBA100</strain>
    </source>
</reference>
<sequence>MPGIRTATRGLLSRRMSVADVVELALWLAIPYVTIGLAWAFFHVEEVRHLEDLLQTRLPAGGGMLAYLLVAALWPVHVLLPAVCVA</sequence>